<dbReference type="EMBL" id="REGN01005541">
    <property type="protein sequence ID" value="RNA12979.1"/>
    <property type="molecule type" value="Genomic_DNA"/>
</dbReference>
<dbReference type="AlphaFoldDB" id="A0A3M7QP18"/>
<evidence type="ECO:0000256" key="1">
    <source>
        <dbReference type="SAM" id="MobiDB-lite"/>
    </source>
</evidence>
<dbReference type="Proteomes" id="UP000276133">
    <property type="component" value="Unassembled WGS sequence"/>
</dbReference>
<name>A0A3M7QP18_BRAPC</name>
<comment type="caution">
    <text evidence="2">The sequence shown here is derived from an EMBL/GenBank/DDBJ whole genome shotgun (WGS) entry which is preliminary data.</text>
</comment>
<organism evidence="2 3">
    <name type="scientific">Brachionus plicatilis</name>
    <name type="common">Marine rotifer</name>
    <name type="synonym">Brachionus muelleri</name>
    <dbReference type="NCBI Taxonomy" id="10195"/>
    <lineage>
        <taxon>Eukaryota</taxon>
        <taxon>Metazoa</taxon>
        <taxon>Spiralia</taxon>
        <taxon>Gnathifera</taxon>
        <taxon>Rotifera</taxon>
        <taxon>Eurotatoria</taxon>
        <taxon>Monogononta</taxon>
        <taxon>Pseudotrocha</taxon>
        <taxon>Ploima</taxon>
        <taxon>Brachionidae</taxon>
        <taxon>Brachionus</taxon>
    </lineage>
</organism>
<evidence type="ECO:0000313" key="2">
    <source>
        <dbReference type="EMBL" id="RNA12979.1"/>
    </source>
</evidence>
<evidence type="ECO:0000313" key="3">
    <source>
        <dbReference type="Proteomes" id="UP000276133"/>
    </source>
</evidence>
<feature type="region of interest" description="Disordered" evidence="1">
    <location>
        <begin position="1"/>
        <end position="21"/>
    </location>
</feature>
<accession>A0A3M7QP18</accession>
<gene>
    <name evidence="2" type="ORF">BpHYR1_019354</name>
</gene>
<sequence length="149" mass="16773">MSKQLKSSSISASTSSNSSKNVKLTPSVLRDYFLHFCWDPYKRTLNRPKFLETVTVSASAGQPLNGRSFDRSARRSNFWTAKINGLKQTGGKKTGQLFGGRSFFGKKYQFKRLSAENLAVFLTVHYIGVKSGLMLDLEKLIRIILVMQI</sequence>
<protein>
    <submittedName>
        <fullName evidence="2">Uncharacterized protein</fullName>
    </submittedName>
</protein>
<feature type="compositionally biased region" description="Low complexity" evidence="1">
    <location>
        <begin position="1"/>
        <end position="20"/>
    </location>
</feature>
<reference evidence="2 3" key="1">
    <citation type="journal article" date="2018" name="Sci. Rep.">
        <title>Genomic signatures of local adaptation to the degree of environmental predictability in rotifers.</title>
        <authorList>
            <person name="Franch-Gras L."/>
            <person name="Hahn C."/>
            <person name="Garcia-Roger E.M."/>
            <person name="Carmona M.J."/>
            <person name="Serra M."/>
            <person name="Gomez A."/>
        </authorList>
    </citation>
    <scope>NUCLEOTIDE SEQUENCE [LARGE SCALE GENOMIC DNA]</scope>
    <source>
        <strain evidence="2">HYR1</strain>
    </source>
</reference>
<keyword evidence="3" id="KW-1185">Reference proteome</keyword>
<proteinExistence type="predicted"/>